<dbReference type="RefSeq" id="XP_046122485.1">
    <property type="nucleotide sequence ID" value="XM_046258101.1"/>
</dbReference>
<feature type="compositionally biased region" description="Basic and acidic residues" evidence="1">
    <location>
        <begin position="7"/>
        <end position="38"/>
    </location>
</feature>
<dbReference type="EMBL" id="MU251243">
    <property type="protein sequence ID" value="KAG9258561.1"/>
    <property type="molecule type" value="Genomic_DNA"/>
</dbReference>
<evidence type="ECO:0000313" key="3">
    <source>
        <dbReference type="EMBL" id="KAG9258561.1"/>
    </source>
</evidence>
<dbReference type="OrthoDB" id="5410752at2759"/>
<feature type="domain" description="DUF8035" evidence="2">
    <location>
        <begin position="418"/>
        <end position="471"/>
    </location>
</feature>
<feature type="compositionally biased region" description="Basic and acidic residues" evidence="1">
    <location>
        <begin position="266"/>
        <end position="279"/>
    </location>
</feature>
<dbReference type="InterPro" id="IPR058348">
    <property type="entry name" value="DUF8035"/>
</dbReference>
<name>A0A9P7ZVF9_9HYPO</name>
<comment type="caution">
    <text evidence="3">The sequence shown here is derived from an EMBL/GenBank/DDBJ whole genome shotgun (WGS) entry which is preliminary data.</text>
</comment>
<sequence length="528" mass="62974">MAGRGPRMTEFEERDYYSAPGRRSEVDFAEFDRRDRVMTRSPPPMREPRTPAFLRDEPRRAEAGPMVLRQRDVETFDRHHRSPSPVRVREQRLVRRPRSVSPPRHHHHHDVDERTRSRTRYIERERERERRRSPSVERKRSPSPLPIRYVDRPRSPSPERERQRIRTRIVDRQRESSSSSSSSEEEQPPQRIRGPTIEREVITHYRDIDHGTIKAKPPTPPPAPRPRQRERVNERETDIDISLSKNRTEVDIYRSSGGRARSRSRVRNDDSLVVHSDSRRRAHSAAPVYSPGLDDEGQEYISRIDARGRMGEAWHGATRDWEIVDVPPGTERVRMDGVGGGSTETQWSKYSGVRRTKFIPERDAMPAPAPAPRAPSREPRKSSNSLQLWDREREIEIDIDRTVDRRYAEPPPPPAPAKDMWTEISKDLVVKEAIQQMGYEFEETPMFFYVMSYLKYDDVLQLVELTEDIKRFRKDRVREIAWERDWKDDWDRRHRHQHHHHPHHHHPWDNERVREREVIYDNRRSRHY</sequence>
<proteinExistence type="predicted"/>
<feature type="compositionally biased region" description="Basic residues" evidence="1">
    <location>
        <begin position="94"/>
        <end position="108"/>
    </location>
</feature>
<feature type="compositionally biased region" description="Basic and acidic residues" evidence="1">
    <location>
        <begin position="196"/>
        <end position="212"/>
    </location>
</feature>
<keyword evidence="4" id="KW-1185">Reference proteome</keyword>
<evidence type="ECO:0000259" key="2">
    <source>
        <dbReference type="Pfam" id="PF26118"/>
    </source>
</evidence>
<evidence type="ECO:0000256" key="1">
    <source>
        <dbReference type="SAM" id="MobiDB-lite"/>
    </source>
</evidence>
<feature type="compositionally biased region" description="Basic and acidic residues" evidence="1">
    <location>
        <begin position="46"/>
        <end position="62"/>
    </location>
</feature>
<feature type="compositionally biased region" description="Basic and acidic residues" evidence="1">
    <location>
        <begin position="149"/>
        <end position="175"/>
    </location>
</feature>
<protein>
    <recommendedName>
        <fullName evidence="2">DUF8035 domain-containing protein</fullName>
    </recommendedName>
</protein>
<feature type="compositionally biased region" description="Basic and acidic residues" evidence="1">
    <location>
        <begin position="109"/>
        <end position="140"/>
    </location>
</feature>
<feature type="region of interest" description="Disordered" evidence="1">
    <location>
        <begin position="1"/>
        <end position="294"/>
    </location>
</feature>
<dbReference type="AlphaFoldDB" id="A0A9P7ZVF9"/>
<feature type="region of interest" description="Disordered" evidence="1">
    <location>
        <begin position="362"/>
        <end position="387"/>
    </location>
</feature>
<accession>A0A9P7ZVF9</accession>
<reference evidence="3" key="1">
    <citation type="journal article" date="2021" name="IMA Fungus">
        <title>Genomic characterization of three marine fungi, including Emericellopsis atlantica sp. nov. with signatures of a generalist lifestyle and marine biomass degradation.</title>
        <authorList>
            <person name="Hagestad O.C."/>
            <person name="Hou L."/>
            <person name="Andersen J.H."/>
            <person name="Hansen E.H."/>
            <person name="Altermark B."/>
            <person name="Li C."/>
            <person name="Kuhnert E."/>
            <person name="Cox R.J."/>
            <person name="Crous P.W."/>
            <person name="Spatafora J.W."/>
            <person name="Lail K."/>
            <person name="Amirebrahimi M."/>
            <person name="Lipzen A."/>
            <person name="Pangilinan J."/>
            <person name="Andreopoulos W."/>
            <person name="Hayes R.D."/>
            <person name="Ng V."/>
            <person name="Grigoriev I.V."/>
            <person name="Jackson S.A."/>
            <person name="Sutton T.D.S."/>
            <person name="Dobson A.D.W."/>
            <person name="Rama T."/>
        </authorList>
    </citation>
    <scope>NUCLEOTIDE SEQUENCE</scope>
    <source>
        <strain evidence="3">TS7</strain>
    </source>
</reference>
<gene>
    <name evidence="3" type="ORF">F5Z01DRAFT_202335</name>
</gene>
<feature type="compositionally biased region" description="Basic and acidic residues" evidence="1">
    <location>
        <begin position="227"/>
        <end position="238"/>
    </location>
</feature>
<dbReference type="GeneID" id="70289004"/>
<dbReference type="Proteomes" id="UP000887229">
    <property type="component" value="Unassembled WGS sequence"/>
</dbReference>
<dbReference type="Pfam" id="PF26118">
    <property type="entry name" value="DUF8035"/>
    <property type="match status" value="1"/>
</dbReference>
<evidence type="ECO:0000313" key="4">
    <source>
        <dbReference type="Proteomes" id="UP000887229"/>
    </source>
</evidence>
<organism evidence="3 4">
    <name type="scientific">Emericellopsis atlantica</name>
    <dbReference type="NCBI Taxonomy" id="2614577"/>
    <lineage>
        <taxon>Eukaryota</taxon>
        <taxon>Fungi</taxon>
        <taxon>Dikarya</taxon>
        <taxon>Ascomycota</taxon>
        <taxon>Pezizomycotina</taxon>
        <taxon>Sordariomycetes</taxon>
        <taxon>Hypocreomycetidae</taxon>
        <taxon>Hypocreales</taxon>
        <taxon>Bionectriaceae</taxon>
        <taxon>Emericellopsis</taxon>
    </lineage>
</organism>